<feature type="transmembrane region" description="Helical" evidence="2">
    <location>
        <begin position="6"/>
        <end position="21"/>
    </location>
</feature>
<keyword evidence="4" id="KW-1185">Reference proteome</keyword>
<dbReference type="EMBL" id="CP106856">
    <property type="protein sequence ID" value="UYB35177.1"/>
    <property type="molecule type" value="Genomic_DNA"/>
</dbReference>
<name>A0ABY6FQQ3_9MICC</name>
<dbReference type="InterPro" id="IPR019277">
    <property type="entry name" value="DUF2304"/>
</dbReference>
<evidence type="ECO:0000313" key="3">
    <source>
        <dbReference type="EMBL" id="UYB35177.1"/>
    </source>
</evidence>
<dbReference type="Proteomes" id="UP001063368">
    <property type="component" value="Chromosome"/>
</dbReference>
<organism evidence="3 4">
    <name type="scientific">Arthrobacter koreensis</name>
    <dbReference type="NCBI Taxonomy" id="199136"/>
    <lineage>
        <taxon>Bacteria</taxon>
        <taxon>Bacillati</taxon>
        <taxon>Actinomycetota</taxon>
        <taxon>Actinomycetes</taxon>
        <taxon>Micrococcales</taxon>
        <taxon>Micrococcaceae</taxon>
        <taxon>Arthrobacter</taxon>
    </lineage>
</organism>
<evidence type="ECO:0000256" key="2">
    <source>
        <dbReference type="SAM" id="Phobius"/>
    </source>
</evidence>
<sequence>MNTVLPFILALAVVGSVIWLLRQRKLREKYAALWILVGLVTLILAGFPQLLDWATEISGFALPSNLLFMLAIFLLMGVCLHLSLEISVVEDETRALAEETAILRSQLDGLQNQVERLKHQVSAANGGCPEHLPPGEHQ</sequence>
<proteinExistence type="predicted"/>
<dbReference type="Pfam" id="PF10066">
    <property type="entry name" value="DUF2304"/>
    <property type="match status" value="1"/>
</dbReference>
<dbReference type="GeneID" id="95605846"/>
<feature type="coiled-coil region" evidence="1">
    <location>
        <begin position="100"/>
        <end position="127"/>
    </location>
</feature>
<accession>A0ABY6FQQ3</accession>
<evidence type="ECO:0000313" key="4">
    <source>
        <dbReference type="Proteomes" id="UP001063368"/>
    </source>
</evidence>
<keyword evidence="2" id="KW-0472">Membrane</keyword>
<dbReference type="RefSeq" id="WP_091603245.1">
    <property type="nucleotide sequence ID" value="NZ_BAAAKG010000001.1"/>
</dbReference>
<keyword evidence="1" id="KW-0175">Coiled coil</keyword>
<keyword evidence="2" id="KW-0812">Transmembrane</keyword>
<protein>
    <submittedName>
        <fullName evidence="3">DUF2304 domain-containing protein</fullName>
    </submittedName>
</protein>
<feature type="transmembrane region" description="Helical" evidence="2">
    <location>
        <begin position="33"/>
        <end position="51"/>
    </location>
</feature>
<keyword evidence="2" id="KW-1133">Transmembrane helix</keyword>
<gene>
    <name evidence="3" type="ORF">N9A08_11100</name>
</gene>
<reference evidence="3" key="1">
    <citation type="submission" date="2022-09" db="EMBL/GenBank/DDBJ databases">
        <authorList>
            <person name="Li D."/>
            <person name="Cheng J."/>
            <person name="Li Y."/>
        </authorList>
    </citation>
    <scope>NUCLEOTIDE SEQUENCE</scope>
    <source>
        <strain evidence="3">DL</strain>
    </source>
</reference>
<evidence type="ECO:0000256" key="1">
    <source>
        <dbReference type="SAM" id="Coils"/>
    </source>
</evidence>
<feature type="transmembrane region" description="Helical" evidence="2">
    <location>
        <begin position="66"/>
        <end position="84"/>
    </location>
</feature>